<dbReference type="GO" id="GO:0008270">
    <property type="term" value="F:zinc ion binding"/>
    <property type="evidence" value="ECO:0007669"/>
    <property type="project" value="UniProtKB-KW"/>
</dbReference>
<feature type="domain" description="C2H2-type" evidence="9">
    <location>
        <begin position="750"/>
        <end position="774"/>
    </location>
</feature>
<dbReference type="Gene3D" id="3.30.160.60">
    <property type="entry name" value="Classic Zinc Finger"/>
    <property type="match status" value="3"/>
</dbReference>
<comment type="subcellular location">
    <subcellularLocation>
        <location evidence="1">Nucleus</location>
    </subcellularLocation>
</comment>
<dbReference type="GO" id="GO:0005634">
    <property type="term" value="C:nucleus"/>
    <property type="evidence" value="ECO:0007669"/>
    <property type="project" value="UniProtKB-SubCell"/>
</dbReference>
<dbReference type="SUPFAM" id="SSF57667">
    <property type="entry name" value="beta-beta-alpha zinc fingers"/>
    <property type="match status" value="1"/>
</dbReference>
<dbReference type="PROSITE" id="PS50157">
    <property type="entry name" value="ZINC_FINGER_C2H2_2"/>
    <property type="match status" value="3"/>
</dbReference>
<evidence type="ECO:0000256" key="4">
    <source>
        <dbReference type="ARBA" id="ARBA00022771"/>
    </source>
</evidence>
<keyword evidence="5" id="KW-0862">Zinc</keyword>
<gene>
    <name evidence="10" type="ORF">D915_003431</name>
</gene>
<dbReference type="SMART" id="SM00355">
    <property type="entry name" value="ZnF_C2H2"/>
    <property type="match status" value="3"/>
</dbReference>
<keyword evidence="3" id="KW-0677">Repeat</keyword>
<protein>
    <submittedName>
        <fullName evidence="10">Krueppel factor 2</fullName>
    </submittedName>
</protein>
<comment type="caution">
    <text evidence="10">The sequence shown here is derived from an EMBL/GenBank/DDBJ whole genome shotgun (WGS) entry which is preliminary data.</text>
</comment>
<feature type="domain" description="C2H2-type" evidence="9">
    <location>
        <begin position="720"/>
        <end position="749"/>
    </location>
</feature>
<dbReference type="GO" id="GO:0000981">
    <property type="term" value="F:DNA-binding transcription factor activity, RNA polymerase II-specific"/>
    <property type="evidence" value="ECO:0007669"/>
    <property type="project" value="TreeGrafter"/>
</dbReference>
<proteinExistence type="predicted"/>
<accession>A0A4E0RWG5</accession>
<feature type="domain" description="C2H2-type" evidence="9">
    <location>
        <begin position="690"/>
        <end position="719"/>
    </location>
</feature>
<dbReference type="EMBL" id="JXXN02000946">
    <property type="protein sequence ID" value="THD25897.1"/>
    <property type="molecule type" value="Genomic_DNA"/>
</dbReference>
<dbReference type="FunFam" id="3.30.160.60:FF:000018">
    <property type="entry name" value="Krueppel-like factor 15"/>
    <property type="match status" value="1"/>
</dbReference>
<feature type="region of interest" description="Disordered" evidence="8">
    <location>
        <begin position="664"/>
        <end position="685"/>
    </location>
</feature>
<sequence>MLEQHPFQPQYPLIPYPRGEMNLECGDERLLAPVSAGWMSFWPARPRTNSMDEQQLSLSISRARNSYALETPPPMPESKSSWLDIPQAELFCRASPLSPRGRTGSGSLTQAFNHLSNNNSSVELNFFPEALGSRDSISSHLRSLGNEVEQVGQNVESNLTNSSAQLTLNMSDLAEQLIATYVPTAVSASPATPNPNKEPVTFDLMPLDAKPEPQAAYSYLEESTGCIQSENTFDKLNASNEPPVGNQNNRAASLPSACISTNVSVDWTAVATTFASTIPQTATSNTNGIPWNVDSLLSNSDEYNSTQRCVTLTATSQPSVSTPVSSFGYSDRSLSRLPLRSSNMGYSGHSPLLLEAFDLKTPADMHSFTQRNECFPQQQAAHVEYFPRTVISSAPPGQVSTVLANSWENTPVMQSKNAIFNHYTPSTWNSSLRNSQGSNILGTCRFLDRRAENCFALDRVTSTPARRTPPNTSTITTLREQRSASVCSGQRSSLNYHSSDNQIASSSAVLSPKLNGISGQKIINGPSTTFPIYAPDSHTLTSETCSVLNIDGDSQRSSNLSDTHNKLEYSGRKRCSPTSDKAWSTNASSSAPQTTMTTKTAGNRPLKRPMFSSAKETNTQTPNDSVLVSGTDSNSVGSINSSTVPTAIATTLRTPSITNATSVVTHKSTASTTATNRRKRTSMNQSTVVHRCEYSGCQKSYSKSSHLKAHIRTHTGEKPYVCSWPECGWRFARSDELTRHSRKHTGDRPFHCLLCRRTFARSDHLALHTRKHVL</sequence>
<keyword evidence="2" id="KW-0479">Metal-binding</keyword>
<feature type="compositionally biased region" description="Polar residues" evidence="8">
    <location>
        <begin position="576"/>
        <end position="601"/>
    </location>
</feature>
<evidence type="ECO:0000259" key="9">
    <source>
        <dbReference type="PROSITE" id="PS50157"/>
    </source>
</evidence>
<feature type="region of interest" description="Disordered" evidence="8">
    <location>
        <begin position="551"/>
        <end position="637"/>
    </location>
</feature>
<dbReference type="GO" id="GO:0000978">
    <property type="term" value="F:RNA polymerase II cis-regulatory region sequence-specific DNA binding"/>
    <property type="evidence" value="ECO:0007669"/>
    <property type="project" value="TreeGrafter"/>
</dbReference>
<evidence type="ECO:0000256" key="6">
    <source>
        <dbReference type="ARBA" id="ARBA00023242"/>
    </source>
</evidence>
<name>A0A4E0RWG5_FASHE</name>
<keyword evidence="11" id="KW-1185">Reference proteome</keyword>
<organism evidence="10 11">
    <name type="scientific">Fasciola hepatica</name>
    <name type="common">Liver fluke</name>
    <dbReference type="NCBI Taxonomy" id="6192"/>
    <lineage>
        <taxon>Eukaryota</taxon>
        <taxon>Metazoa</taxon>
        <taxon>Spiralia</taxon>
        <taxon>Lophotrochozoa</taxon>
        <taxon>Platyhelminthes</taxon>
        <taxon>Trematoda</taxon>
        <taxon>Digenea</taxon>
        <taxon>Plagiorchiida</taxon>
        <taxon>Echinostomata</taxon>
        <taxon>Echinostomatoidea</taxon>
        <taxon>Fasciolidae</taxon>
        <taxon>Fasciola</taxon>
    </lineage>
</organism>
<dbReference type="Proteomes" id="UP000230066">
    <property type="component" value="Unassembled WGS sequence"/>
</dbReference>
<evidence type="ECO:0000256" key="7">
    <source>
        <dbReference type="PROSITE-ProRule" id="PRU00042"/>
    </source>
</evidence>
<dbReference type="PANTHER" id="PTHR23235">
    <property type="entry name" value="KRUEPPEL-LIKE TRANSCRIPTION FACTOR"/>
    <property type="match status" value="1"/>
</dbReference>
<evidence type="ECO:0000313" key="11">
    <source>
        <dbReference type="Proteomes" id="UP000230066"/>
    </source>
</evidence>
<dbReference type="FunFam" id="3.30.160.60:FF:000065">
    <property type="entry name" value="B-cell CLL/lymphoma 6, member B"/>
    <property type="match status" value="1"/>
</dbReference>
<dbReference type="AlphaFoldDB" id="A0A4E0RWG5"/>
<dbReference type="InterPro" id="IPR036236">
    <property type="entry name" value="Znf_C2H2_sf"/>
</dbReference>
<evidence type="ECO:0000256" key="1">
    <source>
        <dbReference type="ARBA" id="ARBA00004123"/>
    </source>
</evidence>
<dbReference type="PANTHER" id="PTHR23235:SF120">
    <property type="entry name" value="KRUPPEL-LIKE FACTOR 15"/>
    <property type="match status" value="1"/>
</dbReference>
<dbReference type="InterPro" id="IPR013087">
    <property type="entry name" value="Znf_C2H2_type"/>
</dbReference>
<evidence type="ECO:0000256" key="5">
    <source>
        <dbReference type="ARBA" id="ARBA00022833"/>
    </source>
</evidence>
<feature type="compositionally biased region" description="Polar residues" evidence="8">
    <location>
        <begin position="614"/>
        <end position="637"/>
    </location>
</feature>
<evidence type="ECO:0000256" key="3">
    <source>
        <dbReference type="ARBA" id="ARBA00022737"/>
    </source>
</evidence>
<keyword evidence="6" id="KW-0539">Nucleus</keyword>
<dbReference type="PROSITE" id="PS00028">
    <property type="entry name" value="ZINC_FINGER_C2H2_1"/>
    <property type="match status" value="3"/>
</dbReference>
<keyword evidence="4 7" id="KW-0863">Zinc-finger</keyword>
<dbReference type="FunFam" id="3.30.160.60:FF:000125">
    <property type="entry name" value="Putative zinc finger protein 143"/>
    <property type="match status" value="1"/>
</dbReference>
<evidence type="ECO:0000256" key="2">
    <source>
        <dbReference type="ARBA" id="ARBA00022723"/>
    </source>
</evidence>
<evidence type="ECO:0000256" key="8">
    <source>
        <dbReference type="SAM" id="MobiDB-lite"/>
    </source>
</evidence>
<evidence type="ECO:0000313" key="10">
    <source>
        <dbReference type="EMBL" id="THD25897.1"/>
    </source>
</evidence>
<reference evidence="10" key="1">
    <citation type="submission" date="2019-03" db="EMBL/GenBank/DDBJ databases">
        <title>Improved annotation for the trematode Fasciola hepatica.</title>
        <authorList>
            <person name="Choi Y.-J."/>
            <person name="Martin J."/>
            <person name="Mitreva M."/>
        </authorList>
    </citation>
    <scope>NUCLEOTIDE SEQUENCE [LARGE SCALE GENOMIC DNA]</scope>
</reference>
<dbReference type="Pfam" id="PF00096">
    <property type="entry name" value="zf-C2H2"/>
    <property type="match status" value="2"/>
</dbReference>
<feature type="compositionally biased region" description="Polar residues" evidence="8">
    <location>
        <begin position="664"/>
        <end position="675"/>
    </location>
</feature>